<dbReference type="Proteomes" id="UP001159427">
    <property type="component" value="Unassembled WGS sequence"/>
</dbReference>
<feature type="compositionally biased region" description="Basic and acidic residues" evidence="1">
    <location>
        <begin position="56"/>
        <end position="101"/>
    </location>
</feature>
<feature type="region of interest" description="Disordered" evidence="1">
    <location>
        <begin position="48"/>
        <end position="101"/>
    </location>
</feature>
<reference evidence="2 3" key="1">
    <citation type="submission" date="2022-05" db="EMBL/GenBank/DDBJ databases">
        <authorList>
            <consortium name="Genoscope - CEA"/>
            <person name="William W."/>
        </authorList>
    </citation>
    <scope>NUCLEOTIDE SEQUENCE [LARGE SCALE GENOMIC DNA]</scope>
</reference>
<gene>
    <name evidence="2" type="ORF">PEVE_00032089</name>
</gene>
<sequence>FKPRTVKRRKVLLLEKFKAKRKNEVKQSSVDVQDSELDVAMEVEKWQEAESQDGTCESKKQIEADKASRGEVRRKACEKLGETSKRKMKEAAEVKPRKSRR</sequence>
<evidence type="ECO:0000256" key="1">
    <source>
        <dbReference type="SAM" id="MobiDB-lite"/>
    </source>
</evidence>
<protein>
    <submittedName>
        <fullName evidence="2">Uncharacterized protein</fullName>
    </submittedName>
</protein>
<dbReference type="EMBL" id="CALNXI010004642">
    <property type="protein sequence ID" value="CAH3196221.1"/>
    <property type="molecule type" value="Genomic_DNA"/>
</dbReference>
<feature type="non-terminal residue" evidence="2">
    <location>
        <position position="101"/>
    </location>
</feature>
<evidence type="ECO:0000313" key="2">
    <source>
        <dbReference type="EMBL" id="CAH3196221.1"/>
    </source>
</evidence>
<keyword evidence="3" id="KW-1185">Reference proteome</keyword>
<name>A0ABN8SYG0_9CNID</name>
<proteinExistence type="predicted"/>
<feature type="non-terminal residue" evidence="2">
    <location>
        <position position="1"/>
    </location>
</feature>
<accession>A0ABN8SYG0</accession>
<evidence type="ECO:0000313" key="3">
    <source>
        <dbReference type="Proteomes" id="UP001159427"/>
    </source>
</evidence>
<organism evidence="2 3">
    <name type="scientific">Porites evermanni</name>
    <dbReference type="NCBI Taxonomy" id="104178"/>
    <lineage>
        <taxon>Eukaryota</taxon>
        <taxon>Metazoa</taxon>
        <taxon>Cnidaria</taxon>
        <taxon>Anthozoa</taxon>
        <taxon>Hexacorallia</taxon>
        <taxon>Scleractinia</taxon>
        <taxon>Fungiina</taxon>
        <taxon>Poritidae</taxon>
        <taxon>Porites</taxon>
    </lineage>
</organism>
<comment type="caution">
    <text evidence="2">The sequence shown here is derived from an EMBL/GenBank/DDBJ whole genome shotgun (WGS) entry which is preliminary data.</text>
</comment>